<dbReference type="PANTHER" id="PTHR15237">
    <property type="entry name" value="DNA REPAIR PROTEIN RAD9"/>
    <property type="match status" value="1"/>
</dbReference>
<dbReference type="PANTHER" id="PTHR15237:SF0">
    <property type="entry name" value="CELL CYCLE CHECKPOINT CONTROL PROTEIN"/>
    <property type="match status" value="1"/>
</dbReference>
<dbReference type="GO" id="GO:0000076">
    <property type="term" value="P:DNA replication checkpoint signaling"/>
    <property type="evidence" value="ECO:0007669"/>
    <property type="project" value="TreeGrafter"/>
</dbReference>
<keyword evidence="4" id="KW-1185">Reference proteome</keyword>
<dbReference type="STRING" id="3075.A0A087SCQ4"/>
<evidence type="ECO:0000256" key="1">
    <source>
        <dbReference type="SAM" id="MobiDB-lite"/>
    </source>
</evidence>
<dbReference type="GO" id="GO:0071479">
    <property type="term" value="P:cellular response to ionizing radiation"/>
    <property type="evidence" value="ECO:0007669"/>
    <property type="project" value="TreeGrafter"/>
</dbReference>
<reference evidence="2 4" key="1">
    <citation type="journal article" date="2014" name="BMC Genomics">
        <title>Oil accumulation mechanisms of the oleaginous microalga Chlorella protothecoides revealed through its genome, transcriptomes, and proteomes.</title>
        <authorList>
            <person name="Gao C."/>
            <person name="Wang Y."/>
            <person name="Shen Y."/>
            <person name="Yan D."/>
            <person name="He X."/>
            <person name="Dai J."/>
            <person name="Wu Q."/>
        </authorList>
    </citation>
    <scope>NUCLEOTIDE SEQUENCE [LARGE SCALE GENOMIC DNA]</scope>
    <source>
        <strain evidence="2 4">0710</strain>
    </source>
</reference>
<reference evidence="3" key="4">
    <citation type="submission" date="2018-11" db="EMBL/GenBank/DDBJ databases">
        <title>Characterization of plant carbon substrate utilization by Auxenochlorella protothecoides.</title>
        <authorList>
            <person name="Vogler B.W."/>
            <person name="Starkenburg S.R."/>
            <person name="Sudasinghe N."/>
            <person name="Schambach J.Y."/>
            <person name="Rollin J.A."/>
            <person name="Pattathil S."/>
            <person name="Barry A.N."/>
        </authorList>
    </citation>
    <scope>NUCLEOTIDE SEQUENCE [LARGE SCALE GENOMIC DNA]</scope>
    <source>
        <strain evidence="3">UTEX 25</strain>
    </source>
</reference>
<reference evidence="3" key="3">
    <citation type="submission" date="2018-10" db="EMBL/GenBank/DDBJ databases">
        <authorList>
            <person name="Hovde B."/>
            <person name="Zhang X."/>
        </authorList>
    </citation>
    <scope>NUCLEOTIDE SEQUENCE [LARGE SCALE GENOMIC DNA]</scope>
    <source>
        <strain evidence="3">UTEX 25</strain>
    </source>
</reference>
<dbReference type="SUPFAM" id="SSF55979">
    <property type="entry name" value="DNA clamp"/>
    <property type="match status" value="1"/>
</dbReference>
<dbReference type="Gene3D" id="3.70.10.10">
    <property type="match status" value="1"/>
</dbReference>
<dbReference type="Proteomes" id="UP000028924">
    <property type="component" value="Unassembled WGS sequence"/>
</dbReference>
<organism evidence="2 4">
    <name type="scientific">Auxenochlorella protothecoides</name>
    <name type="common">Green microalga</name>
    <name type="synonym">Chlorella protothecoides</name>
    <dbReference type="NCBI Taxonomy" id="3075"/>
    <lineage>
        <taxon>Eukaryota</taxon>
        <taxon>Viridiplantae</taxon>
        <taxon>Chlorophyta</taxon>
        <taxon>core chlorophytes</taxon>
        <taxon>Trebouxiophyceae</taxon>
        <taxon>Chlorellales</taxon>
        <taxon>Chlorellaceae</taxon>
        <taxon>Auxenochlorella</taxon>
    </lineage>
</organism>
<dbReference type="OrthoDB" id="60092at2759"/>
<dbReference type="EMBL" id="QOKY01000162">
    <property type="protein sequence ID" value="RMZ55398.1"/>
    <property type="molecule type" value="Genomic_DNA"/>
</dbReference>
<dbReference type="GO" id="GO:0006281">
    <property type="term" value="P:DNA repair"/>
    <property type="evidence" value="ECO:0007669"/>
    <property type="project" value="TreeGrafter"/>
</dbReference>
<reference evidence="5" key="2">
    <citation type="journal article" date="2018" name="Algal Res.">
        <title>Characterization of plant carbon substrate utilization by Auxenochlorella protothecoides.</title>
        <authorList>
            <person name="Vogler B.W."/>
            <person name="Starkenburg S.R."/>
            <person name="Sudasinghe N."/>
            <person name="Schambach J.Y."/>
            <person name="Rollin J.A."/>
            <person name="Pattathil S."/>
            <person name="Barry A.N."/>
        </authorList>
    </citation>
    <scope>NUCLEOTIDE SEQUENCE [LARGE SCALE GENOMIC DNA]</scope>
    <source>
        <strain evidence="5">UTEX 25</strain>
    </source>
</reference>
<dbReference type="AlphaFoldDB" id="A0A087SCQ4"/>
<dbReference type="GeneID" id="23615781"/>
<feature type="compositionally biased region" description="Polar residues" evidence="1">
    <location>
        <begin position="304"/>
        <end position="314"/>
    </location>
</feature>
<dbReference type="EMBL" id="KL662094">
    <property type="protein sequence ID" value="KFM23508.1"/>
    <property type="molecule type" value="Genomic_DNA"/>
</dbReference>
<protein>
    <submittedName>
        <fullName evidence="2">Cell cycle checkpoint control protein RAD9A</fullName>
    </submittedName>
</protein>
<feature type="region of interest" description="Disordered" evidence="1">
    <location>
        <begin position="281"/>
        <end position="314"/>
    </location>
</feature>
<evidence type="ECO:0000313" key="3">
    <source>
        <dbReference type="EMBL" id="RMZ55398.1"/>
    </source>
</evidence>
<name>A0A087SCQ4_AUXPR</name>
<dbReference type="GO" id="GO:0030896">
    <property type="term" value="C:checkpoint clamp complex"/>
    <property type="evidence" value="ECO:0007669"/>
    <property type="project" value="InterPro"/>
</dbReference>
<evidence type="ECO:0000313" key="4">
    <source>
        <dbReference type="Proteomes" id="UP000028924"/>
    </source>
</evidence>
<dbReference type="Proteomes" id="UP000279271">
    <property type="component" value="Unassembled WGS sequence"/>
</dbReference>
<gene>
    <name evidence="3" type="ORF">APUTEX25_003522</name>
    <name evidence="2" type="ORF">F751_4390</name>
</gene>
<dbReference type="KEGG" id="apro:F751_4390"/>
<evidence type="ECO:0000313" key="2">
    <source>
        <dbReference type="EMBL" id="KFM23508.1"/>
    </source>
</evidence>
<dbReference type="RefSeq" id="XP_011396381.1">
    <property type="nucleotide sequence ID" value="XM_011398079.1"/>
</dbReference>
<accession>A0A087SCQ4</accession>
<dbReference type="eggNOG" id="KOG2810">
    <property type="taxonomic scope" value="Eukaryota"/>
</dbReference>
<dbReference type="InterPro" id="IPR007268">
    <property type="entry name" value="Rad9/Ddc1"/>
</dbReference>
<dbReference type="GO" id="GO:0031573">
    <property type="term" value="P:mitotic intra-S DNA damage checkpoint signaling"/>
    <property type="evidence" value="ECO:0007669"/>
    <property type="project" value="TreeGrafter"/>
</dbReference>
<evidence type="ECO:0000313" key="5">
    <source>
        <dbReference type="Proteomes" id="UP000279271"/>
    </source>
</evidence>
<proteinExistence type="predicted"/>
<sequence length="362" mass="39249">MAGSLRLSLVDTQLKHFKLSLQALAKIGTDLLIEALPTRLILRCINPSRSAYLSLTFHASCFDAYDVFRSEVVQAGVLMKQVLAVFRTQRINRLNLDLGSDGDWLEVVIFCDSGLRKTFRMRTTEAEILQASVDRAGFPITLTAETQSLARLLASFQWGLEELTLVAVPSSASDPNGAVQLHSHADPSRGDNGQGALVTKLAIDARRTFLEYQHTTDGVRSVTFNVKDFKAMLSLCEHLGRPLVLRMEGPGLPLMAEPGGEGGGELEAQLVLATLMEGNDGLTQATGGAPAPTQPEVHTDDSGASRQRAGPSQSLLEASARRLASVTETDVNEAVVWDLDDQGIPQMFLDAYFDAIKQENAK</sequence>
<dbReference type="InterPro" id="IPR046938">
    <property type="entry name" value="DNA_clamp_sf"/>
</dbReference>
<dbReference type="Pfam" id="PF04139">
    <property type="entry name" value="Rad9"/>
    <property type="match status" value="1"/>
</dbReference>